<dbReference type="Proteomes" id="UP000006174">
    <property type="component" value="Unassembled WGS sequence"/>
</dbReference>
<gene>
    <name evidence="2" type="ORF">UHOR_13183</name>
</gene>
<feature type="compositionally biased region" description="Basic and acidic residues" evidence="1">
    <location>
        <begin position="29"/>
        <end position="39"/>
    </location>
</feature>
<protein>
    <submittedName>
        <fullName evidence="2">Uncharacterized protein</fullName>
    </submittedName>
</protein>
<organism evidence="2 3">
    <name type="scientific">Ustilago hordei</name>
    <name type="common">Barley covered smut fungus</name>
    <dbReference type="NCBI Taxonomy" id="120017"/>
    <lineage>
        <taxon>Eukaryota</taxon>
        <taxon>Fungi</taxon>
        <taxon>Dikarya</taxon>
        <taxon>Basidiomycota</taxon>
        <taxon>Ustilaginomycotina</taxon>
        <taxon>Ustilaginomycetes</taxon>
        <taxon>Ustilaginales</taxon>
        <taxon>Ustilaginaceae</taxon>
        <taxon>Ustilago</taxon>
    </lineage>
</organism>
<comment type="caution">
    <text evidence="2">The sequence shown here is derived from an EMBL/GenBank/DDBJ whole genome shotgun (WGS) entry which is preliminary data.</text>
</comment>
<accession>I2FNF1</accession>
<evidence type="ECO:0000313" key="2">
    <source>
        <dbReference type="EMBL" id="CCF48444.1"/>
    </source>
</evidence>
<dbReference type="AlphaFoldDB" id="I2FNF1"/>
<keyword evidence="3" id="KW-1185">Reference proteome</keyword>
<feature type="compositionally biased region" description="Acidic residues" evidence="1">
    <location>
        <begin position="40"/>
        <end position="52"/>
    </location>
</feature>
<feature type="region of interest" description="Disordered" evidence="1">
    <location>
        <begin position="1"/>
        <end position="53"/>
    </location>
</feature>
<dbReference type="HOGENOM" id="CLU_087702_0_0_1"/>
<name>I2FNF1_USTHO</name>
<proteinExistence type="predicted"/>
<evidence type="ECO:0000313" key="3">
    <source>
        <dbReference type="Proteomes" id="UP000006174"/>
    </source>
</evidence>
<sequence>MVEETETPAGVSKAKGGRRGKTVQPRGGNEAEAKVHGNDAGEETNSDSDLDDDSKHWSAHIKLFLRTVPNTMKHLEGVYNKKHPKWSCMFNDVLTNALCGTVNTTREHNINYLILDIIREYHTFHQVWKKIESGLTNEATATSCQLALITQLGDVKMFNSNAQKLIQEIRAIQTESSLLGKPFSDNTLFSNLQKCTICHPTYKETIATINQLNFNALATALIICQSAIENNPAQKVDPHQASTRVAGSDDQGELTEKDEKDDDQVSAKAGARPRRIRCWVCKHPRHGIKQCNASVTIPDNSPLAKSD</sequence>
<evidence type="ECO:0000256" key="1">
    <source>
        <dbReference type="SAM" id="MobiDB-lite"/>
    </source>
</evidence>
<reference evidence="2 3" key="1">
    <citation type="journal article" date="2012" name="Plant Cell">
        <title>Genome comparison of barley and maize smut fungi reveals targeted loss of RNA silencing components and species-specific presence of transposable elements.</title>
        <authorList>
            <person name="Laurie J.D."/>
            <person name="Ali S."/>
            <person name="Linning R."/>
            <person name="Mannhaupt G."/>
            <person name="Wong P."/>
            <person name="Gueldener U."/>
            <person name="Muensterkoetter M."/>
            <person name="Moore R."/>
            <person name="Kahmann R."/>
            <person name="Bakkeren G."/>
            <person name="Schirawski J."/>
        </authorList>
    </citation>
    <scope>NUCLEOTIDE SEQUENCE [LARGE SCALE GENOMIC DNA]</scope>
    <source>
        <strain evidence="3">Uh4875-4</strain>
    </source>
</reference>
<feature type="region of interest" description="Disordered" evidence="1">
    <location>
        <begin position="233"/>
        <end position="271"/>
    </location>
</feature>
<dbReference type="EMBL" id="CAGI01000134">
    <property type="protein sequence ID" value="CCF48444.1"/>
    <property type="molecule type" value="Genomic_DNA"/>
</dbReference>